<dbReference type="Gene3D" id="1.10.10.60">
    <property type="entry name" value="Homeodomain-like"/>
    <property type="match status" value="1"/>
</dbReference>
<dbReference type="KEGG" id="ccp:CHC_T00004350001"/>
<reference evidence="4" key="1">
    <citation type="journal article" date="2013" name="Proc. Natl. Acad. Sci. U.S.A.">
        <title>Genome structure and metabolic features in the red seaweed Chondrus crispus shed light on evolution of the Archaeplastida.</title>
        <authorList>
            <person name="Collen J."/>
            <person name="Porcel B."/>
            <person name="Carre W."/>
            <person name="Ball S.G."/>
            <person name="Chaparro C."/>
            <person name="Tonon T."/>
            <person name="Barbeyron T."/>
            <person name="Michel G."/>
            <person name="Noel B."/>
            <person name="Valentin K."/>
            <person name="Elias M."/>
            <person name="Artiguenave F."/>
            <person name="Arun A."/>
            <person name="Aury J.M."/>
            <person name="Barbosa-Neto J.F."/>
            <person name="Bothwell J.H."/>
            <person name="Bouget F.Y."/>
            <person name="Brillet L."/>
            <person name="Cabello-Hurtado F."/>
            <person name="Capella-Gutierrez S."/>
            <person name="Charrier B."/>
            <person name="Cladiere L."/>
            <person name="Cock J.M."/>
            <person name="Coelho S.M."/>
            <person name="Colleoni C."/>
            <person name="Czjzek M."/>
            <person name="Da Silva C."/>
            <person name="Delage L."/>
            <person name="Denoeud F."/>
            <person name="Deschamps P."/>
            <person name="Dittami S.M."/>
            <person name="Gabaldon T."/>
            <person name="Gachon C.M."/>
            <person name="Groisillier A."/>
            <person name="Herve C."/>
            <person name="Jabbari K."/>
            <person name="Katinka M."/>
            <person name="Kloareg B."/>
            <person name="Kowalczyk N."/>
            <person name="Labadie K."/>
            <person name="Leblanc C."/>
            <person name="Lopez P.J."/>
            <person name="McLachlan D.H."/>
            <person name="Meslet-Cladiere L."/>
            <person name="Moustafa A."/>
            <person name="Nehr Z."/>
            <person name="Nyvall Collen P."/>
            <person name="Panaud O."/>
            <person name="Partensky F."/>
            <person name="Poulain J."/>
            <person name="Rensing S.A."/>
            <person name="Rousvoal S."/>
            <person name="Samson G."/>
            <person name="Symeonidi A."/>
            <person name="Weissenbach J."/>
            <person name="Zambounis A."/>
            <person name="Wincker P."/>
            <person name="Boyen C."/>
        </authorList>
    </citation>
    <scope>NUCLEOTIDE SEQUENCE [LARGE SCALE GENOMIC DNA]</scope>
    <source>
        <strain evidence="4">cv. Stackhouse</strain>
    </source>
</reference>
<keyword evidence="4" id="KW-1185">Reference proteome</keyword>
<evidence type="ECO:0000313" key="3">
    <source>
        <dbReference type="EMBL" id="CDF35976.1"/>
    </source>
</evidence>
<evidence type="ECO:0000259" key="2">
    <source>
        <dbReference type="PROSITE" id="PS50090"/>
    </source>
</evidence>
<dbReference type="GeneID" id="17323512"/>
<feature type="compositionally biased region" description="Polar residues" evidence="1">
    <location>
        <begin position="135"/>
        <end position="144"/>
    </location>
</feature>
<feature type="compositionally biased region" description="Acidic residues" evidence="1">
    <location>
        <begin position="502"/>
        <end position="511"/>
    </location>
</feature>
<evidence type="ECO:0000256" key="1">
    <source>
        <dbReference type="SAM" id="MobiDB-lite"/>
    </source>
</evidence>
<feature type="compositionally biased region" description="Basic residues" evidence="1">
    <location>
        <begin position="161"/>
        <end position="170"/>
    </location>
</feature>
<feature type="region of interest" description="Disordered" evidence="1">
    <location>
        <begin position="249"/>
        <end position="286"/>
    </location>
</feature>
<dbReference type="Proteomes" id="UP000012073">
    <property type="component" value="Unassembled WGS sequence"/>
</dbReference>
<sequence length="511" mass="56681">MAPAESIKRREPSRSVELRTWFIEPVFDSDRNLSTGLIRVWGKIRVSRHPTKWWRSSSIRQRVSFNKLKTRYGTCVNLKGGISKRYANKLRMHADAIQCFRDGFPATWRKLLGQSFTPEILRESNERANIRRSSRPCNRSNINVGEQERSPAEEKNPKPPVQKKLRRSSRRASQVVRPRAKDQQEQTWKASPAIRERPRRAKAKMSNVEAEGAIAQGTLARNLRGAKDAKQARRARRVAFAVSPMGATGPVASMPHEADRATGGKKPTARMKGSPKPRWSAAQREEFDRQRNSVAADASNYWEVIASGVRGKTGEECRLLWESSWASPQASGRKREAVGLSKRPEEMMLEMQNAAKSKRGRNTAKFRRQARELAELVSAGTLDTVLEPCVPGAAAARDVVVTPRLQGIGVACKGTPGTEVRQLRERNERAATATTPEILSRGRKIGFAEADQYVSLFKRRAGKGGEKAYGGELDEGSGKGGGGDEGVRELAAVEDDKGCSSDDSDDSCPFF</sequence>
<name>R7QEX0_CHOCR</name>
<dbReference type="Pfam" id="PF09133">
    <property type="entry name" value="SANTA"/>
    <property type="match status" value="1"/>
</dbReference>
<feature type="domain" description="Myb-like" evidence="2">
    <location>
        <begin position="276"/>
        <end position="325"/>
    </location>
</feature>
<dbReference type="PROSITE" id="PS50090">
    <property type="entry name" value="MYB_LIKE"/>
    <property type="match status" value="1"/>
</dbReference>
<dbReference type="OrthoDB" id="10258692at2759"/>
<dbReference type="Gramene" id="CDF35976">
    <property type="protein sequence ID" value="CDF35976"/>
    <property type="gene ID" value="CHC_T00004350001"/>
</dbReference>
<dbReference type="InterPro" id="IPR001005">
    <property type="entry name" value="SANT/Myb"/>
</dbReference>
<feature type="region of interest" description="Disordered" evidence="1">
    <location>
        <begin position="463"/>
        <end position="511"/>
    </location>
</feature>
<gene>
    <name evidence="3" type="ORF">CHC_T00004350001</name>
</gene>
<dbReference type="InterPro" id="IPR015216">
    <property type="entry name" value="SANTA"/>
</dbReference>
<feature type="compositionally biased region" description="Basic and acidic residues" evidence="1">
    <location>
        <begin position="146"/>
        <end position="157"/>
    </location>
</feature>
<dbReference type="AlphaFoldDB" id="R7QEX0"/>
<protein>
    <recommendedName>
        <fullName evidence="2">Myb-like domain-containing protein</fullName>
    </recommendedName>
</protein>
<evidence type="ECO:0000313" key="4">
    <source>
        <dbReference type="Proteomes" id="UP000012073"/>
    </source>
</evidence>
<dbReference type="EMBL" id="HG001755">
    <property type="protein sequence ID" value="CDF35976.1"/>
    <property type="molecule type" value="Genomic_DNA"/>
</dbReference>
<organism evidence="3 4">
    <name type="scientific">Chondrus crispus</name>
    <name type="common">Carrageen Irish moss</name>
    <name type="synonym">Polymorpha crispa</name>
    <dbReference type="NCBI Taxonomy" id="2769"/>
    <lineage>
        <taxon>Eukaryota</taxon>
        <taxon>Rhodophyta</taxon>
        <taxon>Florideophyceae</taxon>
        <taxon>Rhodymeniophycidae</taxon>
        <taxon>Gigartinales</taxon>
        <taxon>Gigartinaceae</taxon>
        <taxon>Chondrus</taxon>
    </lineage>
</organism>
<dbReference type="RefSeq" id="XP_005715795.1">
    <property type="nucleotide sequence ID" value="XM_005715738.1"/>
</dbReference>
<feature type="region of interest" description="Disordered" evidence="1">
    <location>
        <begin position="126"/>
        <end position="209"/>
    </location>
</feature>
<accession>R7QEX0</accession>
<proteinExistence type="predicted"/>